<keyword evidence="7 9" id="KW-0057">Aromatic amino acid biosynthesis</keyword>
<dbReference type="AlphaFoldDB" id="H0EAH8"/>
<evidence type="ECO:0000256" key="7">
    <source>
        <dbReference type="ARBA" id="ARBA00023141"/>
    </source>
</evidence>
<evidence type="ECO:0000256" key="4">
    <source>
        <dbReference type="ARBA" id="ARBA00022605"/>
    </source>
</evidence>
<dbReference type="PANTHER" id="PTHR22854:SF2">
    <property type="entry name" value="INDOLE-3-GLYCEROL-PHOSPHATE SYNTHASE"/>
    <property type="match status" value="1"/>
</dbReference>
<dbReference type="GO" id="GO:0004425">
    <property type="term" value="F:indole-3-glycerol-phosphate synthase activity"/>
    <property type="evidence" value="ECO:0007669"/>
    <property type="project" value="UniProtKB-UniRule"/>
</dbReference>
<gene>
    <name evidence="9" type="primary">trpC</name>
    <name evidence="11" type="ORF">PAI11_38520</name>
</gene>
<dbReference type="Proteomes" id="UP000005143">
    <property type="component" value="Unassembled WGS sequence"/>
</dbReference>
<dbReference type="PATRIC" id="fig|1097667.3.peg.3817"/>
<evidence type="ECO:0000256" key="3">
    <source>
        <dbReference type="ARBA" id="ARBA00008737"/>
    </source>
</evidence>
<comment type="caution">
    <text evidence="11">The sequence shown here is derived from an EMBL/GenBank/DDBJ whole genome shotgun (WGS) entry which is preliminary data.</text>
</comment>
<dbReference type="RefSeq" id="WP_007578315.1">
    <property type="nucleotide sequence ID" value="NZ_AGUD01000295.1"/>
</dbReference>
<dbReference type="CDD" id="cd00331">
    <property type="entry name" value="IGPS"/>
    <property type="match status" value="1"/>
</dbReference>
<comment type="similarity">
    <text evidence="3 9">Belongs to the TrpC family.</text>
</comment>
<feature type="domain" description="Indole-3-glycerol phosphate synthase" evidence="10">
    <location>
        <begin position="4"/>
        <end position="255"/>
    </location>
</feature>
<name>H0EAH8_9ACTN</name>
<dbReference type="GO" id="GO:0000162">
    <property type="term" value="P:L-tryptophan biosynthetic process"/>
    <property type="evidence" value="ECO:0007669"/>
    <property type="project" value="UniProtKB-UniRule"/>
</dbReference>
<protein>
    <recommendedName>
        <fullName evidence="9">Indole-3-glycerol phosphate synthase</fullName>
        <shortName evidence="9">IGPS</shortName>
        <ecNumber evidence="9">4.1.1.48</ecNumber>
    </recommendedName>
</protein>
<dbReference type="GO" id="GO:0004640">
    <property type="term" value="F:phosphoribosylanthranilate isomerase activity"/>
    <property type="evidence" value="ECO:0007669"/>
    <property type="project" value="TreeGrafter"/>
</dbReference>
<dbReference type="EMBL" id="AGUD01000295">
    <property type="protein sequence ID" value="EHN09305.1"/>
    <property type="molecule type" value="Genomic_DNA"/>
</dbReference>
<dbReference type="InterPro" id="IPR011060">
    <property type="entry name" value="RibuloseP-bd_barrel"/>
</dbReference>
<dbReference type="PANTHER" id="PTHR22854">
    <property type="entry name" value="TRYPTOPHAN BIOSYNTHESIS PROTEIN"/>
    <property type="match status" value="1"/>
</dbReference>
<evidence type="ECO:0000256" key="6">
    <source>
        <dbReference type="ARBA" id="ARBA00022822"/>
    </source>
</evidence>
<evidence type="ECO:0000313" key="11">
    <source>
        <dbReference type="EMBL" id="EHN09305.1"/>
    </source>
</evidence>
<dbReference type="Pfam" id="PF00218">
    <property type="entry name" value="IGPS"/>
    <property type="match status" value="1"/>
</dbReference>
<evidence type="ECO:0000256" key="1">
    <source>
        <dbReference type="ARBA" id="ARBA00001633"/>
    </source>
</evidence>
<keyword evidence="12" id="KW-1185">Reference proteome</keyword>
<organism evidence="11 12">
    <name type="scientific">Patulibacter medicamentivorans</name>
    <dbReference type="NCBI Taxonomy" id="1097667"/>
    <lineage>
        <taxon>Bacteria</taxon>
        <taxon>Bacillati</taxon>
        <taxon>Actinomycetota</taxon>
        <taxon>Thermoleophilia</taxon>
        <taxon>Solirubrobacterales</taxon>
        <taxon>Patulibacteraceae</taxon>
        <taxon>Patulibacter</taxon>
    </lineage>
</organism>
<evidence type="ECO:0000259" key="10">
    <source>
        <dbReference type="Pfam" id="PF00218"/>
    </source>
</evidence>
<keyword evidence="8 9" id="KW-0456">Lyase</keyword>
<keyword evidence="6 9" id="KW-0822">Tryptophan biosynthesis</keyword>
<dbReference type="NCBIfam" id="NF001377">
    <property type="entry name" value="PRK00278.2-4"/>
    <property type="match status" value="1"/>
</dbReference>
<dbReference type="FunFam" id="3.20.20.70:FF:000024">
    <property type="entry name" value="Indole-3-glycerol phosphate synthase"/>
    <property type="match status" value="1"/>
</dbReference>
<evidence type="ECO:0000256" key="2">
    <source>
        <dbReference type="ARBA" id="ARBA00004696"/>
    </source>
</evidence>
<evidence type="ECO:0000313" key="12">
    <source>
        <dbReference type="Proteomes" id="UP000005143"/>
    </source>
</evidence>
<evidence type="ECO:0000256" key="5">
    <source>
        <dbReference type="ARBA" id="ARBA00022793"/>
    </source>
</evidence>
<dbReference type="InterPro" id="IPR045186">
    <property type="entry name" value="Indole-3-glycerol_P_synth"/>
</dbReference>
<dbReference type="InterPro" id="IPR013785">
    <property type="entry name" value="Aldolase_TIM"/>
</dbReference>
<comment type="catalytic activity">
    <reaction evidence="1 9">
        <text>1-(2-carboxyphenylamino)-1-deoxy-D-ribulose 5-phosphate + H(+) = (1S,2R)-1-C-(indol-3-yl)glycerol 3-phosphate + CO2 + H2O</text>
        <dbReference type="Rhea" id="RHEA:23476"/>
        <dbReference type="ChEBI" id="CHEBI:15377"/>
        <dbReference type="ChEBI" id="CHEBI:15378"/>
        <dbReference type="ChEBI" id="CHEBI:16526"/>
        <dbReference type="ChEBI" id="CHEBI:58613"/>
        <dbReference type="ChEBI" id="CHEBI:58866"/>
        <dbReference type="EC" id="4.1.1.48"/>
    </reaction>
</comment>
<reference evidence="11 12" key="1">
    <citation type="journal article" date="2013" name="Biodegradation">
        <title>Quantitative proteomic analysis of ibuprofen-degrading Patulibacter sp. strain I11.</title>
        <authorList>
            <person name="Almeida B."/>
            <person name="Kjeldal H."/>
            <person name="Lolas I."/>
            <person name="Knudsen A.D."/>
            <person name="Carvalho G."/>
            <person name="Nielsen K.L."/>
            <person name="Barreto Crespo M.T."/>
            <person name="Stensballe A."/>
            <person name="Nielsen J.L."/>
        </authorList>
    </citation>
    <scope>NUCLEOTIDE SEQUENCE [LARGE SCALE GENOMIC DNA]</scope>
    <source>
        <strain evidence="11 12">I11</strain>
    </source>
</reference>
<proteinExistence type="inferred from homology"/>
<keyword evidence="5 9" id="KW-0210">Decarboxylase</keyword>
<keyword evidence="4 9" id="KW-0028">Amino-acid biosynthesis</keyword>
<dbReference type="SUPFAM" id="SSF51366">
    <property type="entry name" value="Ribulose-phoshate binding barrel"/>
    <property type="match status" value="1"/>
</dbReference>
<dbReference type="Gene3D" id="3.20.20.70">
    <property type="entry name" value="Aldolase class I"/>
    <property type="match status" value="1"/>
</dbReference>
<dbReference type="InterPro" id="IPR013798">
    <property type="entry name" value="Indole-3-glycerol_P_synth_dom"/>
</dbReference>
<comment type="pathway">
    <text evidence="2 9">Amino-acid biosynthesis; L-tryptophan biosynthesis; L-tryptophan from chorismate: step 4/5.</text>
</comment>
<evidence type="ECO:0000256" key="9">
    <source>
        <dbReference type="HAMAP-Rule" id="MF_00134"/>
    </source>
</evidence>
<dbReference type="EC" id="4.1.1.48" evidence="9"/>
<accession>H0EAH8</accession>
<dbReference type="UniPathway" id="UPA00035">
    <property type="reaction ID" value="UER00043"/>
</dbReference>
<evidence type="ECO:0000256" key="8">
    <source>
        <dbReference type="ARBA" id="ARBA00023239"/>
    </source>
</evidence>
<dbReference type="HAMAP" id="MF_00134_B">
    <property type="entry name" value="IGPS_B"/>
    <property type="match status" value="1"/>
</dbReference>
<sequence>MSVLDRIIRTTTADLGARMVRIPAAELEARALMAPRRPSFAAALCAPGLSVIAEHKRRSPSRGAIRVDLELTEIVRDYERGGAAAVSVLTEERHFGGALDDLTEAAWVCGLPLLRKDFVVDRYQLLEARAAGASAVLLIVAALPIRRLEELHGAALDLGLDVLVEVHDAVELDVARSIGARIVGVNNRDLRDFSIDVERTYRLLDGMPAGALVVAESGIRGVDDARRLAAAGVDAVLVGEALMAAPDPRLACEELACACG</sequence>
<dbReference type="OrthoDB" id="9804217at2"/>